<dbReference type="PANTHER" id="PTHR21818">
    <property type="entry name" value="BC025462 PROTEIN"/>
    <property type="match status" value="1"/>
</dbReference>
<dbReference type="Pfam" id="PF14677">
    <property type="entry name" value="FANCI_S3"/>
    <property type="match status" value="1"/>
</dbReference>
<dbReference type="Pfam" id="PF14680">
    <property type="entry name" value="FANCI_HD2"/>
    <property type="match status" value="1"/>
</dbReference>
<evidence type="ECO:0008006" key="8">
    <source>
        <dbReference type="Google" id="ProtNLM"/>
    </source>
</evidence>
<proteinExistence type="predicted"/>
<evidence type="ECO:0000313" key="6">
    <source>
        <dbReference type="EMBL" id="CAD7248907.1"/>
    </source>
</evidence>
<dbReference type="GO" id="GO:0006281">
    <property type="term" value="P:DNA repair"/>
    <property type="evidence" value="ECO:0007669"/>
    <property type="project" value="InterPro"/>
</dbReference>
<feature type="domain" description="FANCI solenoid 3" evidence="3">
    <location>
        <begin position="430"/>
        <end position="630"/>
    </location>
</feature>
<feature type="domain" description="FANCI helical" evidence="5">
    <location>
        <begin position="133"/>
        <end position="400"/>
    </location>
</feature>
<organism evidence="6">
    <name type="scientific">Darwinula stevensoni</name>
    <dbReference type="NCBI Taxonomy" id="69355"/>
    <lineage>
        <taxon>Eukaryota</taxon>
        <taxon>Metazoa</taxon>
        <taxon>Ecdysozoa</taxon>
        <taxon>Arthropoda</taxon>
        <taxon>Crustacea</taxon>
        <taxon>Oligostraca</taxon>
        <taxon>Ostracoda</taxon>
        <taxon>Podocopa</taxon>
        <taxon>Podocopida</taxon>
        <taxon>Darwinulocopina</taxon>
        <taxon>Darwinuloidea</taxon>
        <taxon>Darwinulidae</taxon>
        <taxon>Darwinula</taxon>
    </lineage>
</organism>
<dbReference type="OrthoDB" id="195089at2759"/>
<accession>A0A7R8XEM9</accession>
<dbReference type="GO" id="GO:0070182">
    <property type="term" value="F:DNA polymerase binding"/>
    <property type="evidence" value="ECO:0007669"/>
    <property type="project" value="TreeGrafter"/>
</dbReference>
<reference evidence="6" key="1">
    <citation type="submission" date="2020-11" db="EMBL/GenBank/DDBJ databases">
        <authorList>
            <person name="Tran Van P."/>
        </authorList>
    </citation>
    <scope>NUCLEOTIDE SEQUENCE</scope>
</reference>
<dbReference type="InterPro" id="IPR016024">
    <property type="entry name" value="ARM-type_fold"/>
</dbReference>
<dbReference type="EMBL" id="CAJPEV010002054">
    <property type="protein sequence ID" value="CAG0895465.1"/>
    <property type="molecule type" value="Genomic_DNA"/>
</dbReference>
<keyword evidence="7" id="KW-1185">Reference proteome</keyword>
<dbReference type="InterPro" id="IPR029313">
    <property type="entry name" value="FANCI_S3"/>
</dbReference>
<feature type="domain" description="FANCI solenoid 4" evidence="4">
    <location>
        <begin position="646"/>
        <end position="900"/>
    </location>
</feature>
<name>A0A7R8XEM9_9CRUS</name>
<evidence type="ECO:0000259" key="3">
    <source>
        <dbReference type="Pfam" id="PF14677"/>
    </source>
</evidence>
<dbReference type="EMBL" id="LR901571">
    <property type="protein sequence ID" value="CAD7248907.1"/>
    <property type="molecule type" value="Genomic_DNA"/>
</dbReference>
<dbReference type="InterPro" id="IPR029314">
    <property type="entry name" value="FANCI_S4"/>
</dbReference>
<gene>
    <name evidence="6" type="ORF">DSTB1V02_LOCUS8714</name>
</gene>
<evidence type="ECO:0000259" key="5">
    <source>
        <dbReference type="Pfam" id="PF14680"/>
    </source>
</evidence>
<sequence>MPELTPEVLKILVTHIMGNINAGTYSKFLGELISQATLSVLENVGELQMLVDNIIELQLPCAKEVLRAVIPLIKLSSPLKNSLLMALRKGLYRPTLEAKQVGAVGFLLLLKHFQVIGSFNLNCSQSSFSQSSHFSSQSVFSLTQVQAEVHGETDPKHNRALCREMLGILQRAMLRSPGIREIIYQGLRGALSRNQRLCGPVLSLLCNQFHSLYIEGEAVPPFHLDLCLAMDKDEPVVLVGDHYILNGDSSSEPLGEMLSLMFHCLKWHGSEAQGEEESESSEDVEAVGDSECVKTRMLGSQFGLTQAPGAFQEVSEELKSLRERLISCELNDLHLDPNANYNSTTHVGLLNVMKARLVMNVCEALMEGMWLECGLNMTRDEANDLLKLHALRRRIDSTLKEAVAKPGKKKKKEEQEGKKVATKLLPYVPLMSLRSLAQMIQAILSDENPHHQEPLEVWKCNLGFLDFLLNSTLLHLKHFPSQEDIPFKLLCDFGRFLLKWCSDAMDDTDEVTQQQMAQGLEILSQIVHLIQATHRRKLCILFCALVETNAEGYEGHGEVLRILQKFLLQLLRDREEGKPKDAIPVVDIMNVILNDIPAEEKLFKKSCSWLERLCQEVKVDDSQVSKVVVSSLLRLLIRCIGSPSAFQTIAKRLHYLTGNLNDDAEAEKEDGFLMIKINDVPGMCSLFVGTLERVLSYVEWVLSQARATIDVQDVGETSSSTFQSLEQGMCGQLGMVYSCCVELVECSLPLSCCDSFFKLLSHFYKTHTAIARYYMEVFRKRKKDHQICPRFEKLVSCCCQKLTPLVYAFITYAEASLSCHLCSQSRSATQRESEMGKKRKPELAKARVLKETRSIPALVFALEQFEKCIMGLSKKSKVDMWKQLQLGVARDFRINGSKVQAALQQLEPLGTPSSISPEQMETDIGGDDNRDERAASPTIGGPAQKRRRRN</sequence>
<dbReference type="PANTHER" id="PTHR21818:SF0">
    <property type="entry name" value="FANCONI ANEMIA GROUP I PROTEIN"/>
    <property type="match status" value="1"/>
</dbReference>
<evidence type="ECO:0000259" key="2">
    <source>
        <dbReference type="Pfam" id="PF14676"/>
    </source>
</evidence>
<dbReference type="SUPFAM" id="SSF48371">
    <property type="entry name" value="ARM repeat"/>
    <property type="match status" value="1"/>
</dbReference>
<evidence type="ECO:0000259" key="4">
    <source>
        <dbReference type="Pfam" id="PF14678"/>
    </source>
</evidence>
<protein>
    <recommendedName>
        <fullName evidence="8">Fanconi anemia group I protein</fullName>
    </recommendedName>
</protein>
<dbReference type="InterPro" id="IPR029312">
    <property type="entry name" value="FANCI_HD2"/>
</dbReference>
<dbReference type="Pfam" id="PF14678">
    <property type="entry name" value="FANCI_S4"/>
    <property type="match status" value="1"/>
</dbReference>
<evidence type="ECO:0000256" key="1">
    <source>
        <dbReference type="SAM" id="MobiDB-lite"/>
    </source>
</evidence>
<dbReference type="InterPro" id="IPR026171">
    <property type="entry name" value="FANCI"/>
</dbReference>
<dbReference type="Pfam" id="PF14676">
    <property type="entry name" value="FANCI_S2"/>
    <property type="match status" value="1"/>
</dbReference>
<dbReference type="Proteomes" id="UP000677054">
    <property type="component" value="Unassembled WGS sequence"/>
</dbReference>
<dbReference type="InterPro" id="IPR029315">
    <property type="entry name" value="FANCI_S2"/>
</dbReference>
<dbReference type="AlphaFoldDB" id="A0A7R8XEM9"/>
<feature type="region of interest" description="Disordered" evidence="1">
    <location>
        <begin position="907"/>
        <end position="950"/>
    </location>
</feature>
<feature type="domain" description="FANCI solenoid 2" evidence="2">
    <location>
        <begin position="6"/>
        <end position="107"/>
    </location>
</feature>
<evidence type="ECO:0000313" key="7">
    <source>
        <dbReference type="Proteomes" id="UP000677054"/>
    </source>
</evidence>